<gene>
    <name evidence="3" type="ORF">DL237_11840</name>
</gene>
<dbReference type="GO" id="GO:0016491">
    <property type="term" value="F:oxidoreductase activity"/>
    <property type="evidence" value="ECO:0007669"/>
    <property type="project" value="UniProtKB-KW"/>
</dbReference>
<dbReference type="InterPro" id="IPR002347">
    <property type="entry name" value="SDR_fam"/>
</dbReference>
<reference evidence="3 4" key="1">
    <citation type="submission" date="2018-08" db="EMBL/GenBank/DDBJ databases">
        <title>Pseudooceanicola sediminis CY03 in the family Rhodobacteracea.</title>
        <authorList>
            <person name="Zhang Y.-J."/>
        </authorList>
    </citation>
    <scope>NUCLEOTIDE SEQUENCE [LARGE SCALE GENOMIC DNA]</scope>
    <source>
        <strain evidence="3 4">CY03</strain>
    </source>
</reference>
<dbReference type="InterPro" id="IPR036291">
    <property type="entry name" value="NAD(P)-bd_dom_sf"/>
</dbReference>
<dbReference type="PANTHER" id="PTHR43658">
    <property type="entry name" value="SHORT-CHAIN DEHYDROGENASE/REDUCTASE"/>
    <property type="match status" value="1"/>
</dbReference>
<evidence type="ECO:0000256" key="2">
    <source>
        <dbReference type="RuleBase" id="RU000363"/>
    </source>
</evidence>
<dbReference type="OrthoDB" id="9795647at2"/>
<name>A0A399IZI1_9RHOB</name>
<dbReference type="Proteomes" id="UP000265848">
    <property type="component" value="Unassembled WGS sequence"/>
</dbReference>
<dbReference type="Pfam" id="PF00106">
    <property type="entry name" value="adh_short"/>
    <property type="match status" value="1"/>
</dbReference>
<dbReference type="SUPFAM" id="SSF51735">
    <property type="entry name" value="NAD(P)-binding Rossmann-fold domains"/>
    <property type="match status" value="1"/>
</dbReference>
<organism evidence="3 4">
    <name type="scientific">Pseudooceanicola sediminis</name>
    <dbReference type="NCBI Taxonomy" id="2211117"/>
    <lineage>
        <taxon>Bacteria</taxon>
        <taxon>Pseudomonadati</taxon>
        <taxon>Pseudomonadota</taxon>
        <taxon>Alphaproteobacteria</taxon>
        <taxon>Rhodobacterales</taxon>
        <taxon>Paracoccaceae</taxon>
        <taxon>Pseudooceanicola</taxon>
    </lineage>
</organism>
<keyword evidence="4" id="KW-1185">Reference proteome</keyword>
<evidence type="ECO:0000313" key="3">
    <source>
        <dbReference type="EMBL" id="RII38553.1"/>
    </source>
</evidence>
<dbReference type="Gene3D" id="3.40.50.720">
    <property type="entry name" value="NAD(P)-binding Rossmann-like Domain"/>
    <property type="match status" value="1"/>
</dbReference>
<dbReference type="PROSITE" id="PS00061">
    <property type="entry name" value="ADH_SHORT"/>
    <property type="match status" value="1"/>
</dbReference>
<dbReference type="PRINTS" id="PR00081">
    <property type="entry name" value="GDHRDH"/>
</dbReference>
<sequence>MEIKGIGAIVTGAGSGLGAATARHLAGLGAKVGVFDFNEAGARSVAEEIGGLACPVNVSDEAQVASAFEDFIAWNGAAPRVLVNCAGIGTAGRVVNREGKLSIDAFRRTLDVNLIGSYITLSYAARAMAELEPVGPDNERGVIINTASVAYQDGQIGQAAYAASKGGIASLTLPVARELARSGIRVMGIAPGMFQTAMVDGLPEETQRSIAATIPFPPRFGSPSDYASLAEQIIRNTMLNGTVIRLDGAVRLPPK</sequence>
<dbReference type="PRINTS" id="PR00080">
    <property type="entry name" value="SDRFAMILY"/>
</dbReference>
<dbReference type="RefSeq" id="WP_119399270.1">
    <property type="nucleotide sequence ID" value="NZ_QWJJ01000009.1"/>
</dbReference>
<keyword evidence="1" id="KW-0560">Oxidoreductase</keyword>
<accession>A0A399IZI1</accession>
<evidence type="ECO:0000256" key="1">
    <source>
        <dbReference type="ARBA" id="ARBA00023002"/>
    </source>
</evidence>
<dbReference type="PANTHER" id="PTHR43658:SF8">
    <property type="entry name" value="17-BETA-HYDROXYSTEROID DEHYDROGENASE 14-RELATED"/>
    <property type="match status" value="1"/>
</dbReference>
<comment type="caution">
    <text evidence="3">The sequence shown here is derived from an EMBL/GenBank/DDBJ whole genome shotgun (WGS) entry which is preliminary data.</text>
</comment>
<dbReference type="AlphaFoldDB" id="A0A399IZI1"/>
<dbReference type="EMBL" id="QWJJ01000009">
    <property type="protein sequence ID" value="RII38553.1"/>
    <property type="molecule type" value="Genomic_DNA"/>
</dbReference>
<comment type="similarity">
    <text evidence="2">Belongs to the short-chain dehydrogenases/reductases (SDR) family.</text>
</comment>
<proteinExistence type="inferred from homology"/>
<dbReference type="InterPro" id="IPR020904">
    <property type="entry name" value="Sc_DH/Rdtase_CS"/>
</dbReference>
<evidence type="ECO:0000313" key="4">
    <source>
        <dbReference type="Proteomes" id="UP000265848"/>
    </source>
</evidence>
<protein>
    <submittedName>
        <fullName evidence="3">SDR family NAD(P)-dependent oxidoreductase</fullName>
    </submittedName>
</protein>